<evidence type="ECO:0000256" key="3">
    <source>
        <dbReference type="ARBA" id="ARBA00022989"/>
    </source>
</evidence>
<feature type="transmembrane region" description="Helical" evidence="5">
    <location>
        <begin position="248"/>
        <end position="274"/>
    </location>
</feature>
<feature type="transmembrane region" description="Helical" evidence="5">
    <location>
        <begin position="7"/>
        <end position="25"/>
    </location>
</feature>
<evidence type="ECO:0000313" key="8">
    <source>
        <dbReference type="Proteomes" id="UP000287188"/>
    </source>
</evidence>
<protein>
    <submittedName>
        <fullName evidence="7">Peptide ABC transporter permease</fullName>
    </submittedName>
</protein>
<dbReference type="SUPFAM" id="SSF161098">
    <property type="entry name" value="MetI-like"/>
    <property type="match status" value="1"/>
</dbReference>
<evidence type="ECO:0000259" key="6">
    <source>
        <dbReference type="PROSITE" id="PS50928"/>
    </source>
</evidence>
<evidence type="ECO:0000256" key="5">
    <source>
        <dbReference type="RuleBase" id="RU363032"/>
    </source>
</evidence>
<dbReference type="CDD" id="cd06261">
    <property type="entry name" value="TM_PBP2"/>
    <property type="match status" value="1"/>
</dbReference>
<dbReference type="Gene3D" id="1.10.3720.10">
    <property type="entry name" value="MetI-like"/>
    <property type="match status" value="1"/>
</dbReference>
<reference evidence="8" key="1">
    <citation type="submission" date="2018-12" db="EMBL/GenBank/DDBJ databases">
        <title>Tengunoibacter tsumagoiensis gen. nov., sp. nov., Dictyobacter kobayashii sp. nov., D. alpinus sp. nov., and D. joshuensis sp. nov. and description of Dictyobacteraceae fam. nov. within the order Ktedonobacterales isolated from Tengu-no-mugimeshi.</title>
        <authorList>
            <person name="Wang C.M."/>
            <person name="Zheng Y."/>
            <person name="Sakai Y."/>
            <person name="Toyoda A."/>
            <person name="Minakuchi Y."/>
            <person name="Abe K."/>
            <person name="Yokota A."/>
            <person name="Yabe S."/>
        </authorList>
    </citation>
    <scope>NUCLEOTIDE SEQUENCE [LARGE SCALE GENOMIC DNA]</scope>
    <source>
        <strain evidence="8">Uno11</strain>
    </source>
</reference>
<feature type="transmembrane region" description="Helical" evidence="5">
    <location>
        <begin position="139"/>
        <end position="166"/>
    </location>
</feature>
<comment type="caution">
    <text evidence="7">The sequence shown here is derived from an EMBL/GenBank/DDBJ whole genome shotgun (WGS) entry which is preliminary data.</text>
</comment>
<accession>A0A402AY28</accession>
<evidence type="ECO:0000256" key="1">
    <source>
        <dbReference type="ARBA" id="ARBA00004141"/>
    </source>
</evidence>
<feature type="transmembrane region" description="Helical" evidence="5">
    <location>
        <begin position="186"/>
        <end position="212"/>
    </location>
</feature>
<dbReference type="RefSeq" id="WP_126557298.1">
    <property type="nucleotide sequence ID" value="NZ_BIFS01000002.1"/>
</dbReference>
<feature type="transmembrane region" description="Helical" evidence="5">
    <location>
        <begin position="294"/>
        <end position="320"/>
    </location>
</feature>
<organism evidence="7 8">
    <name type="scientific">Dictyobacter kobayashii</name>
    <dbReference type="NCBI Taxonomy" id="2014872"/>
    <lineage>
        <taxon>Bacteria</taxon>
        <taxon>Bacillati</taxon>
        <taxon>Chloroflexota</taxon>
        <taxon>Ktedonobacteria</taxon>
        <taxon>Ktedonobacterales</taxon>
        <taxon>Dictyobacteraceae</taxon>
        <taxon>Dictyobacter</taxon>
    </lineage>
</organism>
<dbReference type="GO" id="GO:0055085">
    <property type="term" value="P:transmembrane transport"/>
    <property type="evidence" value="ECO:0007669"/>
    <property type="project" value="InterPro"/>
</dbReference>
<evidence type="ECO:0000256" key="2">
    <source>
        <dbReference type="ARBA" id="ARBA00022692"/>
    </source>
</evidence>
<comment type="similarity">
    <text evidence="5">Belongs to the binding-protein-dependent transport system permease family.</text>
</comment>
<keyword evidence="5" id="KW-0813">Transport</keyword>
<feature type="domain" description="ABC transmembrane type-1" evidence="6">
    <location>
        <begin position="100"/>
        <end position="313"/>
    </location>
</feature>
<dbReference type="InterPro" id="IPR000515">
    <property type="entry name" value="MetI-like"/>
</dbReference>
<evidence type="ECO:0000313" key="7">
    <source>
        <dbReference type="EMBL" id="GCE23988.1"/>
    </source>
</evidence>
<comment type="subcellular location">
    <subcellularLocation>
        <location evidence="5">Cell membrane</location>
        <topology evidence="5">Multi-pass membrane protein</topology>
    </subcellularLocation>
    <subcellularLocation>
        <location evidence="1">Membrane</location>
        <topology evidence="1">Multi-pass membrane protein</topology>
    </subcellularLocation>
</comment>
<dbReference type="Pfam" id="PF00528">
    <property type="entry name" value="BPD_transp_1"/>
    <property type="match status" value="1"/>
</dbReference>
<keyword evidence="3 5" id="KW-1133">Transmembrane helix</keyword>
<dbReference type="PANTHER" id="PTHR43376">
    <property type="entry name" value="OLIGOPEPTIDE TRANSPORT SYSTEM PERMEASE PROTEIN"/>
    <property type="match status" value="1"/>
</dbReference>
<dbReference type="PROSITE" id="PS50928">
    <property type="entry name" value="ABC_TM1"/>
    <property type="match status" value="1"/>
</dbReference>
<proteinExistence type="inferred from homology"/>
<keyword evidence="2 5" id="KW-0812">Transmembrane</keyword>
<name>A0A402AY28_9CHLR</name>
<dbReference type="InterPro" id="IPR035906">
    <property type="entry name" value="MetI-like_sf"/>
</dbReference>
<dbReference type="EMBL" id="BIFS01000002">
    <property type="protein sequence ID" value="GCE23988.1"/>
    <property type="molecule type" value="Genomic_DNA"/>
</dbReference>
<gene>
    <name evidence="7" type="ORF">KDK_77880</name>
</gene>
<dbReference type="GO" id="GO:0005886">
    <property type="term" value="C:plasma membrane"/>
    <property type="evidence" value="ECO:0007669"/>
    <property type="project" value="UniProtKB-SubCell"/>
</dbReference>
<sequence length="329" mass="36497">MRRLLSRLGFYLIALWASITLNFIIPRLMPGDPAQAYLAKMQGQHITQQTLTALRVQFGLSNDPIWIQYGQYLVNLLHWNLGISLSNFPQPVTEVIAQHIPWTVGLVGLSVIISFTFGSLLGMLVAWKRGSWLDSIVPPILTFISAIPYFWLALAFVYVLSFMWSWFPMGGGYDELTYDIGWSSGFIISVITHGILPAITIVLGSLSSWVLVMRNSMVTTLSDDYVLMAQAKGLPERRVMLNYAARNAILPSITSFSISLGLIVGGSLLTEMVFNYPGIGFALYNAVLNLDYSLIEGCFLVIAITVLAANLLSDIAYTFLDPRVRQGRG</sequence>
<keyword evidence="8" id="KW-1185">Reference proteome</keyword>
<keyword evidence="4 5" id="KW-0472">Membrane</keyword>
<feature type="transmembrane region" description="Helical" evidence="5">
    <location>
        <begin position="100"/>
        <end position="127"/>
    </location>
</feature>
<dbReference type="OrthoDB" id="9769919at2"/>
<dbReference type="Proteomes" id="UP000287188">
    <property type="component" value="Unassembled WGS sequence"/>
</dbReference>
<dbReference type="AlphaFoldDB" id="A0A402AY28"/>
<evidence type="ECO:0000256" key="4">
    <source>
        <dbReference type="ARBA" id="ARBA00023136"/>
    </source>
</evidence>
<dbReference type="PANTHER" id="PTHR43376:SF1">
    <property type="entry name" value="OLIGOPEPTIDE TRANSPORT SYSTEM PERMEASE PROTEIN"/>
    <property type="match status" value="1"/>
</dbReference>